<organism evidence="6 7">
    <name type="scientific">Zoogloea dura</name>
    <dbReference type="NCBI Taxonomy" id="2728840"/>
    <lineage>
        <taxon>Bacteria</taxon>
        <taxon>Pseudomonadati</taxon>
        <taxon>Pseudomonadota</taxon>
        <taxon>Betaproteobacteria</taxon>
        <taxon>Rhodocyclales</taxon>
        <taxon>Zoogloeaceae</taxon>
        <taxon>Zoogloea</taxon>
    </lineage>
</organism>
<keyword evidence="6" id="KW-0032">Aminotransferase</keyword>
<reference evidence="6 7" key="1">
    <citation type="submission" date="2020-04" db="EMBL/GenBank/DDBJ databases">
        <title>Zoogloea sp. G-4-1-14 isolated from soil.</title>
        <authorList>
            <person name="Dahal R.H."/>
        </authorList>
    </citation>
    <scope>NUCLEOTIDE SEQUENCE [LARGE SCALE GENOMIC DNA]</scope>
    <source>
        <strain evidence="6 7">G-4-1-14</strain>
    </source>
</reference>
<dbReference type="InterPro" id="IPR015422">
    <property type="entry name" value="PyrdxlP-dep_Trfase_small"/>
</dbReference>
<dbReference type="GO" id="GO:0030170">
    <property type="term" value="F:pyridoxal phosphate binding"/>
    <property type="evidence" value="ECO:0007669"/>
    <property type="project" value="TreeGrafter"/>
</dbReference>
<dbReference type="GO" id="GO:0008483">
    <property type="term" value="F:transaminase activity"/>
    <property type="evidence" value="ECO:0007669"/>
    <property type="project" value="UniProtKB-KW"/>
</dbReference>
<evidence type="ECO:0000313" key="7">
    <source>
        <dbReference type="Proteomes" id="UP000580043"/>
    </source>
</evidence>
<evidence type="ECO:0000256" key="3">
    <source>
        <dbReference type="PIRSR" id="PIRSR000390-1"/>
    </source>
</evidence>
<dbReference type="EMBL" id="JABBGA010000005">
    <property type="protein sequence ID" value="NML25871.1"/>
    <property type="molecule type" value="Genomic_DNA"/>
</dbReference>
<protein>
    <submittedName>
        <fullName evidence="6">DegT/DnrJ/EryC1/StrS family aminotransferase</fullName>
    </submittedName>
</protein>
<dbReference type="Pfam" id="PF01041">
    <property type="entry name" value="DegT_DnrJ_EryC1"/>
    <property type="match status" value="1"/>
</dbReference>
<dbReference type="PIRSF" id="PIRSF000390">
    <property type="entry name" value="PLP_StrS"/>
    <property type="match status" value="1"/>
</dbReference>
<feature type="active site" description="Proton acceptor" evidence="3">
    <location>
        <position position="197"/>
    </location>
</feature>
<proteinExistence type="inferred from homology"/>
<dbReference type="InterPro" id="IPR000653">
    <property type="entry name" value="DegT/StrS_aminotransferase"/>
</dbReference>
<dbReference type="PANTHER" id="PTHR30244">
    <property type="entry name" value="TRANSAMINASE"/>
    <property type="match status" value="1"/>
</dbReference>
<dbReference type="Gene3D" id="3.40.640.10">
    <property type="entry name" value="Type I PLP-dependent aspartate aminotransferase-like (Major domain)"/>
    <property type="match status" value="1"/>
</dbReference>
<accession>A0A848G8G3</accession>
<keyword evidence="1 4" id="KW-0663">Pyridoxal phosphate</keyword>
<dbReference type="RefSeq" id="WP_169145413.1">
    <property type="nucleotide sequence ID" value="NZ_JABBGA010000005.1"/>
</dbReference>
<name>A0A848G8G3_9RHOO</name>
<comment type="caution">
    <text evidence="6">The sequence shown here is derived from an EMBL/GenBank/DDBJ whole genome shotgun (WGS) entry which is preliminary data.</text>
</comment>
<dbReference type="CDD" id="cd00616">
    <property type="entry name" value="AHBA_syn"/>
    <property type="match status" value="1"/>
</dbReference>
<feature type="modified residue" description="N6-(pyridoxal phosphate)lysine" evidence="4">
    <location>
        <position position="197"/>
    </location>
</feature>
<evidence type="ECO:0000313" key="6">
    <source>
        <dbReference type="EMBL" id="NML25871.1"/>
    </source>
</evidence>
<dbReference type="InterPro" id="IPR015424">
    <property type="entry name" value="PyrdxlP-dep_Trfase"/>
</dbReference>
<dbReference type="Proteomes" id="UP000580043">
    <property type="component" value="Unassembled WGS sequence"/>
</dbReference>
<dbReference type="AlphaFoldDB" id="A0A848G8G3"/>
<comment type="similarity">
    <text evidence="2 5">Belongs to the DegT/DnrJ/EryC1 family.</text>
</comment>
<evidence type="ECO:0000256" key="5">
    <source>
        <dbReference type="RuleBase" id="RU004508"/>
    </source>
</evidence>
<dbReference type="GO" id="GO:0000271">
    <property type="term" value="P:polysaccharide biosynthetic process"/>
    <property type="evidence" value="ECO:0007669"/>
    <property type="project" value="TreeGrafter"/>
</dbReference>
<evidence type="ECO:0000256" key="2">
    <source>
        <dbReference type="ARBA" id="ARBA00037999"/>
    </source>
</evidence>
<keyword evidence="7" id="KW-1185">Reference proteome</keyword>
<evidence type="ECO:0000256" key="1">
    <source>
        <dbReference type="ARBA" id="ARBA00022898"/>
    </source>
</evidence>
<dbReference type="InterPro" id="IPR015421">
    <property type="entry name" value="PyrdxlP-dep_Trfase_major"/>
</dbReference>
<dbReference type="Gene3D" id="3.90.1150.10">
    <property type="entry name" value="Aspartate Aminotransferase, domain 1"/>
    <property type="match status" value="1"/>
</dbReference>
<dbReference type="SUPFAM" id="SSF53383">
    <property type="entry name" value="PLP-dependent transferases"/>
    <property type="match status" value="1"/>
</dbReference>
<evidence type="ECO:0000256" key="4">
    <source>
        <dbReference type="PIRSR" id="PIRSR000390-2"/>
    </source>
</evidence>
<gene>
    <name evidence="6" type="ORF">HHL15_08975</name>
</gene>
<dbReference type="PANTHER" id="PTHR30244:SF36">
    <property type="entry name" value="3-OXO-GLUCOSE-6-PHOSPHATE:GLUTAMATE AMINOTRANSFERASE"/>
    <property type="match status" value="1"/>
</dbReference>
<keyword evidence="6" id="KW-0808">Transferase</keyword>
<sequence length="387" mass="40703">MSYTSSSPDGLPPVQMNNLKRAHAPLQAELKAAAARVIDSGWTILGPEVEAFEQAWASQAGAAFCVGVASGSDALQLALRALDIGPGDAVLTVANAGGYATQAILAIGARPLFVDIDGDSLLLDLEALRAALSPGVRALVVTHLYGRMAAMPDILALCRAAGVPVIEDAAQAHGAAWEGRPAGGWGDLSCFSFYPTKNLGALGDGGAVCCSDPALATRLRQLRQYGWQPKYHVQLPGGMNSRLDEMQAAFLRVLLPSLEAANTARRQVADRYLAVLGSLPGGTRPVRPAAALDVAHLFVLRHPDRDGLRARLLARGIQSDVHYPCADHLQPGFARRVAQLGQAPLPPAGALPHTESACAGILSLPCHPWLETGEVARVSDALREAWQ</sequence>